<evidence type="ECO:0000313" key="3">
    <source>
        <dbReference type="Proteomes" id="UP000176422"/>
    </source>
</evidence>
<dbReference type="AlphaFoldDB" id="A0A1F8DXY1"/>
<evidence type="ECO:0000313" key="2">
    <source>
        <dbReference type="EMBL" id="OGM93352.1"/>
    </source>
</evidence>
<dbReference type="InterPro" id="IPR008972">
    <property type="entry name" value="Cupredoxin"/>
</dbReference>
<dbReference type="EMBL" id="MGIT01000001">
    <property type="protein sequence ID" value="OGM93352.1"/>
    <property type="molecule type" value="Genomic_DNA"/>
</dbReference>
<proteinExistence type="predicted"/>
<organism evidence="2 3">
    <name type="scientific">Candidatus Wolfebacteria bacterium RIFOXYB1_FULL_54_12</name>
    <dbReference type="NCBI Taxonomy" id="1802559"/>
    <lineage>
        <taxon>Bacteria</taxon>
        <taxon>Candidatus Wolfeibacteriota</taxon>
    </lineage>
</organism>
<sequence>MKEKYIFSGILIVAILVIGVIGYRSFYRGGEAPLYGGSREVSATPMQADGPVSVPAVVAPTTQPGTPPAKAQPIVRYTPAGFSPAPLVVSAGDMVVFRNESTADMWVASAPHPVHTDYPGFDAMRPYAQGESYSFIFTRVGTWKYHNHLNPTHYGSIVVAE</sequence>
<keyword evidence="1" id="KW-1133">Transmembrane helix</keyword>
<protein>
    <recommendedName>
        <fullName evidence="4">EfeO-type cupredoxin-like domain-containing protein</fullName>
    </recommendedName>
</protein>
<evidence type="ECO:0008006" key="4">
    <source>
        <dbReference type="Google" id="ProtNLM"/>
    </source>
</evidence>
<dbReference type="Gene3D" id="2.60.40.420">
    <property type="entry name" value="Cupredoxins - blue copper proteins"/>
    <property type="match status" value="1"/>
</dbReference>
<gene>
    <name evidence="2" type="ORF">A2372_03105</name>
</gene>
<dbReference type="SUPFAM" id="SSF49503">
    <property type="entry name" value="Cupredoxins"/>
    <property type="match status" value="1"/>
</dbReference>
<dbReference type="STRING" id="1802559.A2372_03105"/>
<evidence type="ECO:0000256" key="1">
    <source>
        <dbReference type="SAM" id="Phobius"/>
    </source>
</evidence>
<name>A0A1F8DXY1_9BACT</name>
<dbReference type="Proteomes" id="UP000176422">
    <property type="component" value="Unassembled WGS sequence"/>
</dbReference>
<keyword evidence="1" id="KW-0812">Transmembrane</keyword>
<reference evidence="2 3" key="1">
    <citation type="journal article" date="2016" name="Nat. Commun.">
        <title>Thousands of microbial genomes shed light on interconnected biogeochemical processes in an aquifer system.</title>
        <authorList>
            <person name="Anantharaman K."/>
            <person name="Brown C.T."/>
            <person name="Hug L.A."/>
            <person name="Sharon I."/>
            <person name="Castelle C.J."/>
            <person name="Probst A.J."/>
            <person name="Thomas B.C."/>
            <person name="Singh A."/>
            <person name="Wilkins M.J."/>
            <person name="Karaoz U."/>
            <person name="Brodie E.L."/>
            <person name="Williams K.H."/>
            <person name="Hubbard S.S."/>
            <person name="Banfield J.F."/>
        </authorList>
    </citation>
    <scope>NUCLEOTIDE SEQUENCE [LARGE SCALE GENOMIC DNA]</scope>
</reference>
<feature type="transmembrane region" description="Helical" evidence="1">
    <location>
        <begin position="6"/>
        <end position="26"/>
    </location>
</feature>
<keyword evidence="1" id="KW-0472">Membrane</keyword>
<accession>A0A1F8DXY1</accession>
<comment type="caution">
    <text evidence="2">The sequence shown here is derived from an EMBL/GenBank/DDBJ whole genome shotgun (WGS) entry which is preliminary data.</text>
</comment>